<dbReference type="GO" id="GO:0043489">
    <property type="term" value="P:RNA stabilization"/>
    <property type="evidence" value="ECO:0007669"/>
    <property type="project" value="TreeGrafter"/>
</dbReference>
<gene>
    <name evidence="3" type="primary">DHX8</name>
    <name evidence="3" type="ORF">Anas_05204</name>
</gene>
<dbReference type="CDD" id="cd21691">
    <property type="entry name" value="GH2-like_DHX8"/>
    <property type="match status" value="1"/>
</dbReference>
<dbReference type="InterPro" id="IPR049621">
    <property type="entry name" value="S1_DHX8_helicase"/>
</dbReference>
<keyword evidence="3" id="KW-0547">Nucleotide-binding</keyword>
<sequence length="524" mass="60841">MTMDEIQKLEHFSLVSKICVELENHLNINDKDLAEFIISLAEKGKSLEKFRKELVENGGEEFADSFVESLWRLISHMKPSIVSGNIKEKEYLSSKSSFDNKRELLPFLAMPNDPKIKVKEEIKEELPVDDLMAFLESQAPSKMNEKEKEKNGTKVIDRQRSRSRSPQHLNKSGRNRSRSRGKYRNKSKSRSRERRSRSRSRVRRSRSRDRYKRDKRRNSRDRSRERHRSRSREKRRKDKERKRSRSHERRKRKNRSRSTSIESRSKESAQIKVPDENPTLGKVYEGKVTNILNFGCFVQLEGLKRRLEGLVHISQLRREGRVTNVGDVVTRGQKVKVKVLSFTGQKTSLSMKDVDQGTGEDLNPSSVATNNDVPDEEKLRNPDRPVTLVELTRAAEEQDMATYKRVNRVSSPERWELKQMMAASCITKSELPDFDEELGVLGGEDDDEEEVEIELVEEEPAFLRGYGRVREELSPVRIMKNPDGSLAQAAMMQSALAKERRELKMAQRDAEMDSQPAPLWTRLE</sequence>
<organism evidence="3 4">
    <name type="scientific">Armadillidium nasatum</name>
    <dbReference type="NCBI Taxonomy" id="96803"/>
    <lineage>
        <taxon>Eukaryota</taxon>
        <taxon>Metazoa</taxon>
        <taxon>Ecdysozoa</taxon>
        <taxon>Arthropoda</taxon>
        <taxon>Crustacea</taxon>
        <taxon>Multicrustacea</taxon>
        <taxon>Malacostraca</taxon>
        <taxon>Eumalacostraca</taxon>
        <taxon>Peracarida</taxon>
        <taxon>Isopoda</taxon>
        <taxon>Oniscidea</taxon>
        <taxon>Crinocheta</taxon>
        <taxon>Armadillidiidae</taxon>
        <taxon>Armadillidium</taxon>
    </lineage>
</organism>
<proteinExistence type="predicted"/>
<evidence type="ECO:0000313" key="4">
    <source>
        <dbReference type="Proteomes" id="UP000326759"/>
    </source>
</evidence>
<feature type="region of interest" description="Disordered" evidence="1">
    <location>
        <begin position="137"/>
        <end position="280"/>
    </location>
</feature>
<dbReference type="PANTHER" id="PTHR15838:SF1">
    <property type="entry name" value="ZINC FINGER CCHC DOMAIN-CONTAINING PROTEIN 17"/>
    <property type="match status" value="1"/>
</dbReference>
<dbReference type="OrthoDB" id="10253254at2759"/>
<dbReference type="InterPro" id="IPR049588">
    <property type="entry name" value="DHX8_GH2-like"/>
</dbReference>
<feature type="compositionally biased region" description="Basic and acidic residues" evidence="1">
    <location>
        <begin position="263"/>
        <end position="275"/>
    </location>
</feature>
<protein>
    <submittedName>
        <fullName evidence="3">ATP-dependent RNA helicase DHX8</fullName>
    </submittedName>
</protein>
<name>A0A5N5SZ12_9CRUS</name>
<feature type="region of interest" description="Disordered" evidence="1">
    <location>
        <begin position="351"/>
        <end position="380"/>
    </location>
</feature>
<reference evidence="3 4" key="1">
    <citation type="journal article" date="2019" name="PLoS Biol.">
        <title>Sex chromosomes control vertical transmission of feminizing Wolbachia symbionts in an isopod.</title>
        <authorList>
            <person name="Becking T."/>
            <person name="Chebbi M.A."/>
            <person name="Giraud I."/>
            <person name="Moumen B."/>
            <person name="Laverre T."/>
            <person name="Caubet Y."/>
            <person name="Peccoud J."/>
            <person name="Gilbert C."/>
            <person name="Cordaux R."/>
        </authorList>
    </citation>
    <scope>NUCLEOTIDE SEQUENCE [LARGE SCALE GENOMIC DNA]</scope>
    <source>
        <strain evidence="3">ANa2</strain>
        <tissue evidence="3">Whole body excluding digestive tract and cuticle</tissue>
    </source>
</reference>
<feature type="compositionally biased region" description="Polar residues" evidence="1">
    <location>
        <begin position="363"/>
        <end position="372"/>
    </location>
</feature>
<keyword evidence="3" id="KW-0378">Hydrolase</keyword>
<dbReference type="CDD" id="cd05684">
    <property type="entry name" value="S1_DHX8_helicase"/>
    <property type="match status" value="1"/>
</dbReference>
<dbReference type="PANTHER" id="PTHR15838">
    <property type="entry name" value="NUCLEOLAR PROTEIN OF 40 KDA"/>
    <property type="match status" value="1"/>
</dbReference>
<comment type="caution">
    <text evidence="3">The sequence shown here is derived from an EMBL/GenBank/DDBJ whole genome shotgun (WGS) entry which is preliminary data.</text>
</comment>
<feature type="domain" description="S1 motif" evidence="2">
    <location>
        <begin position="281"/>
        <end position="352"/>
    </location>
</feature>
<feature type="region of interest" description="Disordered" evidence="1">
    <location>
        <begin position="503"/>
        <end position="524"/>
    </location>
</feature>
<keyword evidence="3" id="KW-0067">ATP-binding</keyword>
<dbReference type="PROSITE" id="PS50126">
    <property type="entry name" value="S1"/>
    <property type="match status" value="1"/>
</dbReference>
<evidence type="ECO:0000313" key="3">
    <source>
        <dbReference type="EMBL" id="KAB7499175.1"/>
    </source>
</evidence>
<dbReference type="InterPro" id="IPR003029">
    <property type="entry name" value="S1_domain"/>
</dbReference>
<dbReference type="Gene3D" id="2.40.50.140">
    <property type="entry name" value="Nucleic acid-binding proteins"/>
    <property type="match status" value="1"/>
</dbReference>
<evidence type="ECO:0000256" key="1">
    <source>
        <dbReference type="SAM" id="MobiDB-lite"/>
    </source>
</evidence>
<dbReference type="Proteomes" id="UP000326759">
    <property type="component" value="Unassembled WGS sequence"/>
</dbReference>
<dbReference type="SUPFAM" id="SSF50249">
    <property type="entry name" value="Nucleic acid-binding proteins"/>
    <property type="match status" value="1"/>
</dbReference>
<feature type="compositionally biased region" description="Basic and acidic residues" evidence="1">
    <location>
        <begin position="143"/>
        <end position="160"/>
    </location>
</feature>
<accession>A0A5N5SZ12</accession>
<keyword evidence="4" id="KW-1185">Reference proteome</keyword>
<dbReference type="GO" id="GO:0004386">
    <property type="term" value="F:helicase activity"/>
    <property type="evidence" value="ECO:0007669"/>
    <property type="project" value="UniProtKB-KW"/>
</dbReference>
<dbReference type="EMBL" id="SEYY01018615">
    <property type="protein sequence ID" value="KAB7499175.1"/>
    <property type="molecule type" value="Genomic_DNA"/>
</dbReference>
<dbReference type="SMART" id="SM00316">
    <property type="entry name" value="S1"/>
    <property type="match status" value="1"/>
</dbReference>
<keyword evidence="3" id="KW-0347">Helicase</keyword>
<evidence type="ECO:0000259" key="2">
    <source>
        <dbReference type="PROSITE" id="PS50126"/>
    </source>
</evidence>
<dbReference type="Pfam" id="PF00575">
    <property type="entry name" value="S1"/>
    <property type="match status" value="1"/>
</dbReference>
<dbReference type="GO" id="GO:0003723">
    <property type="term" value="F:RNA binding"/>
    <property type="evidence" value="ECO:0007669"/>
    <property type="project" value="TreeGrafter"/>
</dbReference>
<dbReference type="AlphaFoldDB" id="A0A5N5SZ12"/>
<dbReference type="InterPro" id="IPR012340">
    <property type="entry name" value="NA-bd_OB-fold"/>
</dbReference>
<feature type="compositionally biased region" description="Basic residues" evidence="1">
    <location>
        <begin position="161"/>
        <end position="256"/>
    </location>
</feature>
<dbReference type="FunFam" id="2.40.50.140:FF:000061">
    <property type="entry name" value="ATP-dependent RNA helicase DHX8"/>
    <property type="match status" value="1"/>
</dbReference>